<name>A0AC62A4T4_9BACI</name>
<gene>
    <name evidence="1" type="ORF">AWH56_26700</name>
</gene>
<evidence type="ECO:0000313" key="2">
    <source>
        <dbReference type="Proteomes" id="UP000180175"/>
    </source>
</evidence>
<reference evidence="1 2" key="1">
    <citation type="journal article" date="2017" name="Genome Announc.">
        <title>Draft Genome Sequences of Four Alkaliphilic Bacteria Belonging to the Anaerobacillus Genus.</title>
        <authorList>
            <person name="Bassil N.M."/>
            <person name="Lloyd J.R."/>
        </authorList>
    </citation>
    <scope>NUCLEOTIDE SEQUENCE [LARGE SCALE GENOMIC DNA]</scope>
    <source>
        <strain evidence="1 2">NB2006</strain>
    </source>
</reference>
<dbReference type="Proteomes" id="UP000180175">
    <property type="component" value="Chromosome"/>
</dbReference>
<organism evidence="1 2">
    <name type="scientific">Anaerobacillus isosaccharinicus</name>
    <dbReference type="NCBI Taxonomy" id="1532552"/>
    <lineage>
        <taxon>Bacteria</taxon>
        <taxon>Bacillati</taxon>
        <taxon>Bacillota</taxon>
        <taxon>Bacilli</taxon>
        <taxon>Bacillales</taxon>
        <taxon>Bacillaceae</taxon>
        <taxon>Anaerobacillus</taxon>
    </lineage>
</organism>
<keyword evidence="2" id="KW-1185">Reference proteome</keyword>
<reference evidence="1 2" key="2">
    <citation type="journal article" date="2019" name="Int. J. Syst. Evol. Microbiol.">
        <title>Anaerobacillus isosaccharinicus sp. nov., an alkaliphilic bacterium which degrades isosaccharinic acid.</title>
        <authorList>
            <person name="Bassil N.M."/>
            <person name="Lloyd J.R."/>
        </authorList>
    </citation>
    <scope>NUCLEOTIDE SEQUENCE [LARGE SCALE GENOMIC DNA]</scope>
    <source>
        <strain evidence="1 2">NB2006</strain>
    </source>
</reference>
<evidence type="ECO:0000313" key="1">
    <source>
        <dbReference type="EMBL" id="XRP48460.1"/>
    </source>
</evidence>
<sequence length="427" mass="49806">MEAIKVGNKGIVESLVEEIKAYLEIFNLKIHNLFATCLEDNELLDKNNEYNKMLENKPELSDEDILFIESIVNENIEKDIVLKRDENNNLKLLLNDKEFLNQDRKNLHLSTGEQNFISLAFELIKAKNSNKKIIVLDDPISSFDSIYKNKITYAIIKFLEGKKQIILTHNTELIKLMEHQRNKCFNLYLFNNTFDEENGFIKVNNKEQEILLYLDKLLELFRNDIFVEVENERNFLIAMIPFMRGYAQIINYKNEKNSLTKLMHGYQEEKVDLAEIYNNLFGTKDKITTSYEVSAKDILSLDISTLDILKVGSQYPLLNKTLRHTLTYLFLRLNVEKVLVDLFNINTKKNDMLSKIISKAFSEDTPENKKSRIFLLSRKTLLNEFNHFEGNMNIFQPAIDISDTALKKESEDIKKFLSNLTLSPIGN</sequence>
<accession>A0AC62A4T4</accession>
<proteinExistence type="predicted"/>
<dbReference type="EMBL" id="CP063356">
    <property type="protein sequence ID" value="XRP48460.1"/>
    <property type="molecule type" value="Genomic_DNA"/>
</dbReference>
<protein>
    <submittedName>
        <fullName evidence="1">AAA family ATPase</fullName>
    </submittedName>
</protein>